<feature type="binding site" evidence="7">
    <location>
        <position position="206"/>
    </location>
    <ligand>
        <name>substrate</name>
    </ligand>
</feature>
<keyword evidence="4 7" id="KW-0521">NADP</keyword>
<dbReference type="InterPro" id="IPR019796">
    <property type="entry name" value="G6P_DH_AS"/>
</dbReference>
<accession>A0ABY6P6I9</accession>
<evidence type="ECO:0000256" key="1">
    <source>
        <dbReference type="ARBA" id="ARBA00004937"/>
    </source>
</evidence>
<comment type="function">
    <text evidence="7">Catalyzes the oxidation of glucose 6-phosphate to 6-phosphogluconolactone.</text>
</comment>
<dbReference type="InterPro" id="IPR001282">
    <property type="entry name" value="G6P_DH"/>
</dbReference>
<dbReference type="PANTHER" id="PTHR23429">
    <property type="entry name" value="GLUCOSE-6-PHOSPHATE 1-DEHYDROGENASE G6PD"/>
    <property type="match status" value="1"/>
</dbReference>
<dbReference type="Pfam" id="PF00479">
    <property type="entry name" value="G6PD_N"/>
    <property type="match status" value="1"/>
</dbReference>
<dbReference type="Gene3D" id="3.40.50.720">
    <property type="entry name" value="NAD(P)-binding Rossmann-like Domain"/>
    <property type="match status" value="1"/>
</dbReference>
<dbReference type="PANTHER" id="PTHR23429:SF0">
    <property type="entry name" value="GLUCOSE-6-PHOSPHATE 1-DEHYDROGENASE"/>
    <property type="match status" value="1"/>
</dbReference>
<evidence type="ECO:0000259" key="9">
    <source>
        <dbReference type="Pfam" id="PF02781"/>
    </source>
</evidence>
<dbReference type="InterPro" id="IPR022674">
    <property type="entry name" value="G6P_DH_NAD-bd"/>
</dbReference>
<evidence type="ECO:0000256" key="7">
    <source>
        <dbReference type="HAMAP-Rule" id="MF_00966"/>
    </source>
</evidence>
<feature type="domain" description="Glucose-6-phosphate dehydrogenase NAD-binding" evidence="8">
    <location>
        <begin position="2"/>
        <end position="177"/>
    </location>
</feature>
<feature type="binding site" evidence="7">
    <location>
        <position position="138"/>
    </location>
    <ligand>
        <name>NADP(+)</name>
        <dbReference type="ChEBI" id="CHEBI:58349"/>
    </ligand>
</feature>
<dbReference type="Pfam" id="PF02781">
    <property type="entry name" value="G6PD_C"/>
    <property type="match status" value="1"/>
</dbReference>
<dbReference type="PRINTS" id="PR00079">
    <property type="entry name" value="G6PDHDRGNASE"/>
</dbReference>
<feature type="active site" description="Proton acceptor" evidence="7">
    <location>
        <position position="230"/>
    </location>
</feature>
<dbReference type="SUPFAM" id="SSF51735">
    <property type="entry name" value="NAD(P)-binding Rossmann-fold domains"/>
    <property type="match status" value="1"/>
</dbReference>
<feature type="binding site" evidence="7">
    <location>
        <position position="316"/>
    </location>
    <ligand>
        <name>substrate</name>
    </ligand>
</feature>
<dbReference type="Proteomes" id="UP001164965">
    <property type="component" value="Chromosome"/>
</dbReference>
<evidence type="ECO:0000313" key="11">
    <source>
        <dbReference type="Proteomes" id="UP001164965"/>
    </source>
</evidence>
<dbReference type="InterPro" id="IPR036291">
    <property type="entry name" value="NAD(P)-bd_dom_sf"/>
</dbReference>
<evidence type="ECO:0000256" key="5">
    <source>
        <dbReference type="ARBA" id="ARBA00023002"/>
    </source>
</evidence>
<keyword evidence="5 7" id="KW-0560">Oxidoreductase</keyword>
<evidence type="ECO:0000259" key="8">
    <source>
        <dbReference type="Pfam" id="PF00479"/>
    </source>
</evidence>
<organism evidence="10 11">
    <name type="scientific">Rhodococcus antarcticus</name>
    <dbReference type="NCBI Taxonomy" id="2987751"/>
    <lineage>
        <taxon>Bacteria</taxon>
        <taxon>Bacillati</taxon>
        <taxon>Actinomycetota</taxon>
        <taxon>Actinomycetes</taxon>
        <taxon>Mycobacteriales</taxon>
        <taxon>Nocardiaceae</taxon>
        <taxon>Rhodococcus</taxon>
    </lineage>
</organism>
<dbReference type="EMBL" id="CP110615">
    <property type="protein sequence ID" value="UZJ26723.1"/>
    <property type="molecule type" value="Genomic_DNA"/>
</dbReference>
<comment type="catalytic activity">
    <reaction evidence="7">
        <text>D-glucose 6-phosphate + NADP(+) = 6-phospho-D-glucono-1,5-lactone + NADPH + H(+)</text>
        <dbReference type="Rhea" id="RHEA:15841"/>
        <dbReference type="ChEBI" id="CHEBI:15378"/>
        <dbReference type="ChEBI" id="CHEBI:57783"/>
        <dbReference type="ChEBI" id="CHEBI:57955"/>
        <dbReference type="ChEBI" id="CHEBI:58349"/>
        <dbReference type="ChEBI" id="CHEBI:61548"/>
        <dbReference type="EC" id="1.1.1.49"/>
    </reaction>
</comment>
<dbReference type="EC" id="1.1.1.49" evidence="7"/>
<comment type="pathway">
    <text evidence="1 7">Carbohydrate degradation; pentose phosphate pathway; D-ribulose 5-phosphate from D-glucose 6-phosphate (oxidative stage): step 1/3.</text>
</comment>
<sequence length="456" mass="49183">MVLPAFYELAIAGLLPQDWYLVGNGRGEKTDEEFAQHVHDALTEFGPAPGDGPWESFRDRLRFAGGGFTTEDPGQLVDVVDAIRDGRGGAGSADGGTGGAVEHQLVHYVALPPSTFGDYTRAIGEHGLDEGARVVYEKPFGTSPADFRELDAVVHQVLDEQQVYRIDHFLGKEATQNLHVLRFANTLVSGVWNNQHVAQVQIDVPETLGIADRAEFYDATGAVLDMLVTHLFQVAAEVAMEPPVSLGADDLQAARESVIAAFRPLDPAEVVLGQFEGYTDTEGVAQDSTMDTFVAARLWVDTDRWHGVPFLLRTGKELAVSEQRVSLVFREPEGPMTGVPSSANVLSFSLQGDGELALSVVLKEPGPELDLSTGTAALALDTVPGGEPLPPYARLIHDVLLGDRSLFTRPDGLAHVWEVAETLLDSRPELTTYEKGSMGPAAADELARPGRWLLQG</sequence>
<dbReference type="InterPro" id="IPR022675">
    <property type="entry name" value="G6P_DH_C"/>
</dbReference>
<proteinExistence type="inferred from homology"/>
<evidence type="ECO:0000256" key="4">
    <source>
        <dbReference type="ARBA" id="ARBA00022857"/>
    </source>
</evidence>
<dbReference type="PROSITE" id="PS00069">
    <property type="entry name" value="G6P_DEHYDROGENASE"/>
    <property type="match status" value="1"/>
</dbReference>
<comment type="similarity">
    <text evidence="2 7">Belongs to the glucose-6-phosphate dehydrogenase family.</text>
</comment>
<dbReference type="HAMAP" id="MF_00966">
    <property type="entry name" value="G6PD"/>
    <property type="match status" value="1"/>
</dbReference>
<dbReference type="Gene3D" id="3.30.360.10">
    <property type="entry name" value="Dihydrodipicolinate Reductase, domain 2"/>
    <property type="match status" value="1"/>
</dbReference>
<feature type="binding site" evidence="7">
    <location>
        <position position="168"/>
    </location>
    <ligand>
        <name>substrate</name>
    </ligand>
</feature>
<comment type="caution">
    <text evidence="7">Lacks conserved residue(s) required for the propagation of feature annotation.</text>
</comment>
<feature type="binding site" evidence="7">
    <location>
        <position position="26"/>
    </location>
    <ligand>
        <name>NADP(+)</name>
        <dbReference type="ChEBI" id="CHEBI:58349"/>
    </ligand>
</feature>
<evidence type="ECO:0000256" key="2">
    <source>
        <dbReference type="ARBA" id="ARBA00009975"/>
    </source>
</evidence>
<dbReference type="PIRSF" id="PIRSF000110">
    <property type="entry name" value="G6PD"/>
    <property type="match status" value="1"/>
</dbReference>
<feature type="domain" description="Glucose-6-phosphate dehydrogenase C-terminal" evidence="9">
    <location>
        <begin position="180"/>
        <end position="448"/>
    </location>
</feature>
<keyword evidence="6 7" id="KW-0119">Carbohydrate metabolism</keyword>
<evidence type="ECO:0000256" key="6">
    <source>
        <dbReference type="ARBA" id="ARBA00023277"/>
    </source>
</evidence>
<evidence type="ECO:0000256" key="3">
    <source>
        <dbReference type="ARBA" id="ARBA00022526"/>
    </source>
</evidence>
<keyword evidence="11" id="KW-1185">Reference proteome</keyword>
<name>A0ABY6P6I9_9NOCA</name>
<evidence type="ECO:0000313" key="10">
    <source>
        <dbReference type="EMBL" id="UZJ26723.1"/>
    </source>
</evidence>
<protein>
    <recommendedName>
        <fullName evidence="7">Glucose-6-phosphate 1-dehydrogenase</fullName>
        <shortName evidence="7">G6PD</shortName>
        <ecNumber evidence="7">1.1.1.49</ecNumber>
    </recommendedName>
</protein>
<feature type="binding site" evidence="7">
    <location>
        <position position="172"/>
    </location>
    <ligand>
        <name>substrate</name>
    </ligand>
</feature>
<dbReference type="SUPFAM" id="SSF55347">
    <property type="entry name" value="Glyceraldehyde-3-phosphate dehydrogenase-like, C-terminal domain"/>
    <property type="match status" value="1"/>
</dbReference>
<keyword evidence="3 7" id="KW-0313">Glucose metabolism</keyword>
<feature type="binding site" evidence="7">
    <location>
        <position position="225"/>
    </location>
    <ligand>
        <name>substrate</name>
    </ligand>
</feature>
<reference evidence="10" key="1">
    <citation type="submission" date="2022-10" db="EMBL/GenBank/DDBJ databases">
        <title>Rhodococcus sp.75.</title>
        <authorList>
            <person name="Sun M."/>
        </authorList>
    </citation>
    <scope>NUCLEOTIDE SEQUENCE</scope>
    <source>
        <strain evidence="10">75</strain>
    </source>
</reference>
<gene>
    <name evidence="7" type="primary">zwf</name>
    <name evidence="10" type="ORF">RHODO2019_16295</name>
</gene>